<feature type="region of interest" description="Disordered" evidence="1">
    <location>
        <begin position="127"/>
        <end position="154"/>
    </location>
</feature>
<proteinExistence type="predicted"/>
<keyword evidence="3" id="KW-1185">Reference proteome</keyword>
<evidence type="ECO:0000313" key="3">
    <source>
        <dbReference type="Proteomes" id="UP000026961"/>
    </source>
</evidence>
<dbReference type="Gramene" id="OGLUM12G12240.1">
    <property type="protein sequence ID" value="OGLUM12G12240.1"/>
    <property type="gene ID" value="OGLUM12G12240"/>
</dbReference>
<dbReference type="AlphaFoldDB" id="A0A0E0BS98"/>
<organism evidence="2">
    <name type="scientific">Oryza glumipatula</name>
    <dbReference type="NCBI Taxonomy" id="40148"/>
    <lineage>
        <taxon>Eukaryota</taxon>
        <taxon>Viridiplantae</taxon>
        <taxon>Streptophyta</taxon>
        <taxon>Embryophyta</taxon>
        <taxon>Tracheophyta</taxon>
        <taxon>Spermatophyta</taxon>
        <taxon>Magnoliopsida</taxon>
        <taxon>Liliopsida</taxon>
        <taxon>Poales</taxon>
        <taxon>Poaceae</taxon>
        <taxon>BOP clade</taxon>
        <taxon>Oryzoideae</taxon>
        <taxon>Oryzeae</taxon>
        <taxon>Oryzinae</taxon>
        <taxon>Oryza</taxon>
    </lineage>
</organism>
<protein>
    <submittedName>
        <fullName evidence="2">Uncharacterized protein</fullName>
    </submittedName>
</protein>
<sequence>MALLAGAAASNPLSYAFLAATLGSRGLEREREGGDQRDGQREISDGVPWLVVILFDNSYFLTAAALQAGGREVGRRAGGAEAASAGGGTCARRDAGGLGGSVPAVSSSAWAAAACTHQAAGSRPTLSARCLAPAPPTPQHSPPTTAGGTQPSVTSVGLPALLHFRPGRRLPNSPLSPFLLRHVPRAAPQHADSCSGATGELALMEDAIQEMESGGLTPKEGTTWTPAPRNKAASTSSLTGESFAASI</sequence>
<evidence type="ECO:0000313" key="2">
    <source>
        <dbReference type="EnsemblPlants" id="OGLUM12G12240.1"/>
    </source>
</evidence>
<reference evidence="2" key="1">
    <citation type="submission" date="2015-04" db="UniProtKB">
        <authorList>
            <consortium name="EnsemblPlants"/>
        </authorList>
    </citation>
    <scope>IDENTIFICATION</scope>
</reference>
<feature type="region of interest" description="Disordered" evidence="1">
    <location>
        <begin position="213"/>
        <end position="247"/>
    </location>
</feature>
<dbReference type="HOGENOM" id="CLU_1126001_0_0_1"/>
<evidence type="ECO:0000256" key="1">
    <source>
        <dbReference type="SAM" id="MobiDB-lite"/>
    </source>
</evidence>
<name>A0A0E0BS98_9ORYZ</name>
<dbReference type="Proteomes" id="UP000026961">
    <property type="component" value="Chromosome 12"/>
</dbReference>
<reference evidence="2" key="2">
    <citation type="submission" date="2018-05" db="EMBL/GenBank/DDBJ databases">
        <title>OgluRS3 (Oryza glumaepatula Reference Sequence Version 3).</title>
        <authorList>
            <person name="Zhang J."/>
            <person name="Kudrna D."/>
            <person name="Lee S."/>
            <person name="Talag J."/>
            <person name="Welchert J."/>
            <person name="Wing R.A."/>
        </authorList>
    </citation>
    <scope>NUCLEOTIDE SEQUENCE [LARGE SCALE GENOMIC DNA]</scope>
</reference>
<dbReference type="EnsemblPlants" id="OGLUM12G12240.1">
    <property type="protein sequence ID" value="OGLUM12G12240.1"/>
    <property type="gene ID" value="OGLUM12G12240"/>
</dbReference>
<accession>A0A0E0BS98</accession>